<evidence type="ECO:0000256" key="8">
    <source>
        <dbReference type="ARBA" id="ARBA00023315"/>
    </source>
</evidence>
<keyword evidence="8 9" id="KW-0012">Acyltransferase</keyword>
<evidence type="ECO:0000256" key="4">
    <source>
        <dbReference type="ARBA" id="ARBA00022679"/>
    </source>
</evidence>
<evidence type="ECO:0000256" key="7">
    <source>
        <dbReference type="ARBA" id="ARBA00023136"/>
    </source>
</evidence>
<dbReference type="PANTHER" id="PTHR38686:SF1">
    <property type="entry name" value="APOLIPOPROTEIN N-ACYLTRANSFERASE"/>
    <property type="match status" value="1"/>
</dbReference>
<evidence type="ECO:0000256" key="9">
    <source>
        <dbReference type="HAMAP-Rule" id="MF_01148"/>
    </source>
</evidence>
<evidence type="ECO:0000256" key="2">
    <source>
        <dbReference type="ARBA" id="ARBA00010065"/>
    </source>
</evidence>
<reference evidence="11 12" key="1">
    <citation type="submission" date="2024-08" db="EMBL/GenBank/DDBJ databases">
        <authorList>
            <person name="Lu H."/>
        </authorList>
    </citation>
    <scope>NUCLEOTIDE SEQUENCE [LARGE SCALE GENOMIC DNA]</scope>
    <source>
        <strain evidence="11 12">BYS180W</strain>
    </source>
</reference>
<comment type="pathway">
    <text evidence="9">Protein modification; lipoprotein biosynthesis (N-acyl transfer).</text>
</comment>
<dbReference type="Gene3D" id="3.60.110.10">
    <property type="entry name" value="Carbon-nitrogen hydrolase"/>
    <property type="match status" value="1"/>
</dbReference>
<keyword evidence="4 9" id="KW-0808">Transferase</keyword>
<sequence length="510" mass="55490">MSRFLSLAGLRQALVHPVAMLAAGVLHTAAFAPGTRWGLQLLALLWLFAALSRADARRSFWQAGAFALAWLGSGIWWIWISLHHYGHLPALLSAAAVLLLAAFLALFYALPFALLGRWRTRRRWGAGVEVLALVGTWLAAELARAQAFTGFPWLASGYAHTDSPLRALAPWVGVYGLSAVAALLAACLALAPQLFQQPRARWVLTAPALVLAALWLPQDFTHSTGSLRVSLVQPNVPQSQKFDPEHWGVQLKRMVGQIERAQGDLVITPESVLPVPLLWLPPEQAEPLHRAALARPVLLGSFLGNADEGFVNSMVGLGLAQPYAYGKRHLLPFGEFIPPGFAWFVRALNIPMDSQASGQHQRPLLLQGQHLRPLICYEDLFGEDFAVSALAQGEAAATVFINASNLAWFGPRMVQDQHLQFSRMRALEFQRPFVRATNTGATAHVDHQGQVLARLPAETAGVLEVQVQGRSGATPYARWLAAAGLWPLWVAALLLLAPTLVRRAAPSPAA</sequence>
<dbReference type="PANTHER" id="PTHR38686">
    <property type="entry name" value="APOLIPOPROTEIN N-ACYLTRANSFERASE"/>
    <property type="match status" value="1"/>
</dbReference>
<evidence type="ECO:0000259" key="10">
    <source>
        <dbReference type="PROSITE" id="PS50263"/>
    </source>
</evidence>
<comment type="function">
    <text evidence="9">Catalyzes the phospholipid dependent N-acylation of the N-terminal cysteine of apolipoprotein, the last step in lipoprotein maturation.</text>
</comment>
<feature type="transmembrane region" description="Helical" evidence="9">
    <location>
        <begin position="59"/>
        <end position="79"/>
    </location>
</feature>
<dbReference type="GO" id="GO:0016746">
    <property type="term" value="F:acyltransferase activity"/>
    <property type="evidence" value="ECO:0007669"/>
    <property type="project" value="UniProtKB-KW"/>
</dbReference>
<evidence type="ECO:0000313" key="12">
    <source>
        <dbReference type="Proteomes" id="UP001606099"/>
    </source>
</evidence>
<keyword evidence="5 9" id="KW-0812">Transmembrane</keyword>
<feature type="transmembrane region" description="Helical" evidence="9">
    <location>
        <begin position="91"/>
        <end position="114"/>
    </location>
</feature>
<dbReference type="InterPro" id="IPR036526">
    <property type="entry name" value="C-N_Hydrolase_sf"/>
</dbReference>
<keyword evidence="7 9" id="KW-0472">Membrane</keyword>
<dbReference type="SUPFAM" id="SSF56317">
    <property type="entry name" value="Carbon-nitrogen hydrolase"/>
    <property type="match status" value="1"/>
</dbReference>
<name>A0ABW7FWX7_9BURK</name>
<dbReference type="Proteomes" id="UP001606099">
    <property type="component" value="Unassembled WGS sequence"/>
</dbReference>
<feature type="domain" description="CN hydrolase" evidence="10">
    <location>
        <begin position="232"/>
        <end position="469"/>
    </location>
</feature>
<comment type="caution">
    <text evidence="11">The sequence shown here is derived from an EMBL/GenBank/DDBJ whole genome shotgun (WGS) entry which is preliminary data.</text>
</comment>
<keyword evidence="6 9" id="KW-1133">Transmembrane helix</keyword>
<dbReference type="HAMAP" id="MF_01148">
    <property type="entry name" value="Lnt"/>
    <property type="match status" value="1"/>
</dbReference>
<feature type="transmembrane region" description="Helical" evidence="9">
    <location>
        <begin position="476"/>
        <end position="497"/>
    </location>
</feature>
<keyword evidence="3 9" id="KW-1003">Cell membrane</keyword>
<dbReference type="InterPro" id="IPR045378">
    <property type="entry name" value="LNT_N"/>
</dbReference>
<organism evidence="11 12">
    <name type="scientific">Roseateles rivi</name>
    <dbReference type="NCBI Taxonomy" id="3299028"/>
    <lineage>
        <taxon>Bacteria</taxon>
        <taxon>Pseudomonadati</taxon>
        <taxon>Pseudomonadota</taxon>
        <taxon>Betaproteobacteria</taxon>
        <taxon>Burkholderiales</taxon>
        <taxon>Sphaerotilaceae</taxon>
        <taxon>Roseateles</taxon>
    </lineage>
</organism>
<protein>
    <recommendedName>
        <fullName evidence="9">Apolipoprotein N-acyltransferase</fullName>
        <shortName evidence="9">ALP N-acyltransferase</shortName>
        <ecNumber evidence="9">2.3.1.269</ecNumber>
    </recommendedName>
</protein>
<dbReference type="EMBL" id="JBIGHZ010000004">
    <property type="protein sequence ID" value="MFG6448822.1"/>
    <property type="molecule type" value="Genomic_DNA"/>
</dbReference>
<feature type="transmembrane region" description="Helical" evidence="9">
    <location>
        <begin position="126"/>
        <end position="148"/>
    </location>
</feature>
<accession>A0ABW7FWX7</accession>
<dbReference type="PROSITE" id="PS50263">
    <property type="entry name" value="CN_HYDROLASE"/>
    <property type="match status" value="1"/>
</dbReference>
<feature type="transmembrane region" description="Helical" evidence="9">
    <location>
        <begin position="168"/>
        <end position="190"/>
    </location>
</feature>
<proteinExistence type="inferred from homology"/>
<dbReference type="CDD" id="cd07571">
    <property type="entry name" value="ALP_N-acyl_transferase"/>
    <property type="match status" value="1"/>
</dbReference>
<evidence type="ECO:0000256" key="6">
    <source>
        <dbReference type="ARBA" id="ARBA00022989"/>
    </source>
</evidence>
<dbReference type="Pfam" id="PF00795">
    <property type="entry name" value="CN_hydrolase"/>
    <property type="match status" value="1"/>
</dbReference>
<evidence type="ECO:0000256" key="3">
    <source>
        <dbReference type="ARBA" id="ARBA00022475"/>
    </source>
</evidence>
<dbReference type="NCBIfam" id="TIGR00546">
    <property type="entry name" value="lnt"/>
    <property type="match status" value="1"/>
</dbReference>
<comment type="subcellular location">
    <subcellularLocation>
        <location evidence="1 9">Cell membrane</location>
        <topology evidence="1 9">Multi-pass membrane protein</topology>
    </subcellularLocation>
</comment>
<evidence type="ECO:0000313" key="11">
    <source>
        <dbReference type="EMBL" id="MFG6448822.1"/>
    </source>
</evidence>
<keyword evidence="12" id="KW-1185">Reference proteome</keyword>
<dbReference type="Pfam" id="PF20154">
    <property type="entry name" value="LNT_N"/>
    <property type="match status" value="1"/>
</dbReference>
<dbReference type="EC" id="2.3.1.269" evidence="9"/>
<evidence type="ECO:0000256" key="5">
    <source>
        <dbReference type="ARBA" id="ARBA00022692"/>
    </source>
</evidence>
<dbReference type="RefSeq" id="WP_394461429.1">
    <property type="nucleotide sequence ID" value="NZ_JBIGHZ010000004.1"/>
</dbReference>
<dbReference type="InterPro" id="IPR004563">
    <property type="entry name" value="Apolipo_AcylTrfase"/>
</dbReference>
<comment type="catalytic activity">
    <reaction evidence="9">
        <text>N-terminal S-1,2-diacyl-sn-glyceryl-L-cysteinyl-[lipoprotein] + a glycerophospholipid = N-acyl-S-1,2-diacyl-sn-glyceryl-L-cysteinyl-[lipoprotein] + a 2-acyl-sn-glycero-3-phospholipid + H(+)</text>
        <dbReference type="Rhea" id="RHEA:48228"/>
        <dbReference type="Rhea" id="RHEA-COMP:14681"/>
        <dbReference type="Rhea" id="RHEA-COMP:14684"/>
        <dbReference type="ChEBI" id="CHEBI:15378"/>
        <dbReference type="ChEBI" id="CHEBI:136912"/>
        <dbReference type="ChEBI" id="CHEBI:140656"/>
        <dbReference type="ChEBI" id="CHEBI:140657"/>
        <dbReference type="ChEBI" id="CHEBI:140660"/>
        <dbReference type="EC" id="2.3.1.269"/>
    </reaction>
</comment>
<evidence type="ECO:0000256" key="1">
    <source>
        <dbReference type="ARBA" id="ARBA00004651"/>
    </source>
</evidence>
<feature type="transmembrane region" description="Helical" evidence="9">
    <location>
        <begin position="34"/>
        <end position="52"/>
    </location>
</feature>
<gene>
    <name evidence="9 11" type="primary">lnt</name>
    <name evidence="11" type="ORF">ACG0Z6_11315</name>
</gene>
<comment type="similarity">
    <text evidence="2 9">Belongs to the CN hydrolase family. Apolipoprotein N-acyltransferase subfamily.</text>
</comment>
<dbReference type="InterPro" id="IPR003010">
    <property type="entry name" value="C-N_Hydrolase"/>
</dbReference>